<keyword evidence="3" id="KW-1185">Reference proteome</keyword>
<feature type="transmembrane region" description="Helical" evidence="1">
    <location>
        <begin position="20"/>
        <end position="41"/>
    </location>
</feature>
<reference evidence="3" key="2">
    <citation type="submission" date="2015-04" db="EMBL/GenBank/DDBJ databases">
        <title>The complete genome sequence of Erythrobacter sp. s21-N3.</title>
        <authorList>
            <person name="Zhuang L."/>
            <person name="Liu Y."/>
            <person name="Shao Z."/>
        </authorList>
    </citation>
    <scope>NUCLEOTIDE SEQUENCE [LARGE SCALE GENOMIC DNA]</scope>
    <source>
        <strain evidence="3">s21-N3</strain>
    </source>
</reference>
<dbReference type="OrthoDB" id="7408889at2"/>
<gene>
    <name evidence="2" type="ORF">CP97_00925</name>
</gene>
<keyword evidence="1" id="KW-1133">Transmembrane helix</keyword>
<evidence type="ECO:0000313" key="2">
    <source>
        <dbReference type="EMBL" id="AKQ40917.1"/>
    </source>
</evidence>
<dbReference type="PATRIC" id="fig|1648404.4.peg.199"/>
<sequence length="101" mass="11692">MKSRAHKRFPTHHGYGEVKVSRYFVLYVSQALWLMLGVFLYSGAYWPSTCQPETLVEIYVCSPRLPLDGGGWREASLLTWLWATPILVALEISRRFNADER</sequence>
<proteinExistence type="predicted"/>
<protein>
    <submittedName>
        <fullName evidence="2">Uncharacterized protein</fullName>
    </submittedName>
</protein>
<dbReference type="AlphaFoldDB" id="A0A0H4V8H8"/>
<dbReference type="KEGG" id="ery:CP97_00925"/>
<keyword evidence="1" id="KW-0472">Membrane</keyword>
<dbReference type="STRING" id="1648404.CP97_00925"/>
<dbReference type="EMBL" id="CP011310">
    <property type="protein sequence ID" value="AKQ40917.1"/>
    <property type="molecule type" value="Genomic_DNA"/>
</dbReference>
<dbReference type="Proteomes" id="UP000059113">
    <property type="component" value="Chromosome"/>
</dbReference>
<dbReference type="RefSeq" id="WP_048884396.1">
    <property type="nucleotide sequence ID" value="NZ_CP011310.1"/>
</dbReference>
<reference evidence="2 3" key="1">
    <citation type="journal article" date="2015" name="Int. J. Syst. Evol. Microbiol.">
        <title>Erythrobacter atlanticus sp. nov., a bacterium from ocean sediment able to degrade polycyclic aromatic hydrocarbons.</title>
        <authorList>
            <person name="Zhuang L."/>
            <person name="Liu Y."/>
            <person name="Wang L."/>
            <person name="Wang W."/>
            <person name="Shao Z."/>
        </authorList>
    </citation>
    <scope>NUCLEOTIDE SEQUENCE [LARGE SCALE GENOMIC DNA]</scope>
    <source>
        <strain evidence="3">s21-N3</strain>
    </source>
</reference>
<organism evidence="2 3">
    <name type="scientific">Aurantiacibacter atlanticus</name>
    <dbReference type="NCBI Taxonomy" id="1648404"/>
    <lineage>
        <taxon>Bacteria</taxon>
        <taxon>Pseudomonadati</taxon>
        <taxon>Pseudomonadota</taxon>
        <taxon>Alphaproteobacteria</taxon>
        <taxon>Sphingomonadales</taxon>
        <taxon>Erythrobacteraceae</taxon>
        <taxon>Aurantiacibacter</taxon>
    </lineage>
</organism>
<accession>A0A0H4V8H8</accession>
<keyword evidence="1" id="KW-0812">Transmembrane</keyword>
<evidence type="ECO:0000313" key="3">
    <source>
        <dbReference type="Proteomes" id="UP000059113"/>
    </source>
</evidence>
<evidence type="ECO:0000256" key="1">
    <source>
        <dbReference type="SAM" id="Phobius"/>
    </source>
</evidence>
<name>A0A0H4V8H8_9SPHN</name>